<comment type="similarity">
    <text evidence="1">Belongs to the LysR transcriptional regulatory family.</text>
</comment>
<feature type="domain" description="HTH lysR-type" evidence="6">
    <location>
        <begin position="1"/>
        <end position="59"/>
    </location>
</feature>
<dbReference type="InterPro" id="IPR036388">
    <property type="entry name" value="WH-like_DNA-bd_sf"/>
</dbReference>
<keyword evidence="2" id="KW-0805">Transcription regulation</keyword>
<evidence type="ECO:0000313" key="7">
    <source>
        <dbReference type="EMBL" id="NGY04196.1"/>
    </source>
</evidence>
<evidence type="ECO:0000256" key="1">
    <source>
        <dbReference type="ARBA" id="ARBA00009437"/>
    </source>
</evidence>
<dbReference type="SUPFAM" id="SSF53850">
    <property type="entry name" value="Periplasmic binding protein-like II"/>
    <property type="match status" value="1"/>
</dbReference>
<protein>
    <submittedName>
        <fullName evidence="7">LysR family transcriptional regulator</fullName>
    </submittedName>
</protein>
<dbReference type="Pfam" id="PF03466">
    <property type="entry name" value="LysR_substrate"/>
    <property type="match status" value="1"/>
</dbReference>
<evidence type="ECO:0000256" key="2">
    <source>
        <dbReference type="ARBA" id="ARBA00023015"/>
    </source>
</evidence>
<dbReference type="InterPro" id="IPR058163">
    <property type="entry name" value="LysR-type_TF_proteobact-type"/>
</dbReference>
<dbReference type="FunFam" id="1.10.10.10:FF:000001">
    <property type="entry name" value="LysR family transcriptional regulator"/>
    <property type="match status" value="1"/>
</dbReference>
<proteinExistence type="inferred from homology"/>
<keyword evidence="8" id="KW-1185">Reference proteome</keyword>
<keyword evidence="4" id="KW-0804">Transcription</keyword>
<dbReference type="InterPro" id="IPR036390">
    <property type="entry name" value="WH_DNA-bd_sf"/>
</dbReference>
<evidence type="ECO:0000256" key="3">
    <source>
        <dbReference type="ARBA" id="ARBA00023125"/>
    </source>
</evidence>
<dbReference type="EMBL" id="JAAMOW010000002">
    <property type="protein sequence ID" value="NGY04196.1"/>
    <property type="molecule type" value="Genomic_DNA"/>
</dbReference>
<dbReference type="AlphaFoldDB" id="A0A6M2BNL1"/>
<dbReference type="FunFam" id="3.40.190.290:FF:000001">
    <property type="entry name" value="Transcriptional regulator, LysR family"/>
    <property type="match status" value="1"/>
</dbReference>
<comment type="caution">
    <text evidence="7">The sequence shown here is derived from an EMBL/GenBank/DDBJ whole genome shotgun (WGS) entry which is preliminary data.</text>
</comment>
<sequence>MNPLREIETFVQVAQRGSLSAAARALDLTPAMIGRRIDALEARLGVRLLTRTTRSLSLTEEGTAFLEDCQRIVEDLASAEANVRRGSMSASGHLRITAPAGFGRRHVAPAVADFLAQHPDVDVSLDLSDRIADLANESIDCAIRVGELTDSRLVRVHLADNRRVVVGSPAYLKRRGTPKHPDELAEHDGLSLGDTGGQARGWSFVVDGELRSVRPQGRFDCNDGAVLHEWALAGRGLAWRSMWEVSDDLAAGRLRAVLQAFAAPPNGIYALFLERRHLPLRTRLFVDHLKQRFGNPAYWGTREPSA</sequence>
<accession>A0A6M2BNL1</accession>
<dbReference type="PROSITE" id="PS50931">
    <property type="entry name" value="HTH_LYSR"/>
    <property type="match status" value="1"/>
</dbReference>
<dbReference type="Gene3D" id="3.40.190.290">
    <property type="match status" value="1"/>
</dbReference>
<dbReference type="PANTHER" id="PTHR30537:SF5">
    <property type="entry name" value="HTH-TYPE TRANSCRIPTIONAL ACTIVATOR TTDR-RELATED"/>
    <property type="match status" value="1"/>
</dbReference>
<dbReference type="Proteomes" id="UP000472676">
    <property type="component" value="Unassembled WGS sequence"/>
</dbReference>
<feature type="compositionally biased region" description="Basic and acidic residues" evidence="5">
    <location>
        <begin position="179"/>
        <end position="189"/>
    </location>
</feature>
<evidence type="ECO:0000259" key="6">
    <source>
        <dbReference type="PROSITE" id="PS50931"/>
    </source>
</evidence>
<dbReference type="GO" id="GO:0003677">
    <property type="term" value="F:DNA binding"/>
    <property type="evidence" value="ECO:0007669"/>
    <property type="project" value="UniProtKB-KW"/>
</dbReference>
<organism evidence="7 8">
    <name type="scientific">Solimonas terrae</name>
    <dbReference type="NCBI Taxonomy" id="1396819"/>
    <lineage>
        <taxon>Bacteria</taxon>
        <taxon>Pseudomonadati</taxon>
        <taxon>Pseudomonadota</taxon>
        <taxon>Gammaproteobacteria</taxon>
        <taxon>Nevskiales</taxon>
        <taxon>Nevskiaceae</taxon>
        <taxon>Solimonas</taxon>
    </lineage>
</organism>
<evidence type="ECO:0000313" key="8">
    <source>
        <dbReference type="Proteomes" id="UP000472676"/>
    </source>
</evidence>
<dbReference type="CDD" id="cd08422">
    <property type="entry name" value="PBP2_CrgA_like"/>
    <property type="match status" value="1"/>
</dbReference>
<name>A0A6M2BNL1_9GAMM</name>
<dbReference type="GO" id="GO:0003700">
    <property type="term" value="F:DNA-binding transcription factor activity"/>
    <property type="evidence" value="ECO:0007669"/>
    <property type="project" value="InterPro"/>
</dbReference>
<dbReference type="Gene3D" id="1.10.10.10">
    <property type="entry name" value="Winged helix-like DNA-binding domain superfamily/Winged helix DNA-binding domain"/>
    <property type="match status" value="1"/>
</dbReference>
<keyword evidence="3" id="KW-0238">DNA-binding</keyword>
<gene>
    <name evidence="7" type="ORF">G7Y85_05425</name>
</gene>
<dbReference type="InterPro" id="IPR000847">
    <property type="entry name" value="LysR_HTH_N"/>
</dbReference>
<feature type="region of interest" description="Disordered" evidence="5">
    <location>
        <begin position="172"/>
        <end position="194"/>
    </location>
</feature>
<reference evidence="7 8" key="1">
    <citation type="journal article" date="2014" name="Int. J. Syst. Evol. Microbiol.">
        <title>Solimonas terrae sp. nov., isolated from soil.</title>
        <authorList>
            <person name="Kim S.J."/>
            <person name="Moon J.Y."/>
            <person name="Weon H.Y."/>
            <person name="Ahn J.H."/>
            <person name="Chen W.M."/>
            <person name="Kwon S.W."/>
        </authorList>
    </citation>
    <scope>NUCLEOTIDE SEQUENCE [LARGE SCALE GENOMIC DNA]</scope>
    <source>
        <strain evidence="7 8">KIS83-12</strain>
    </source>
</reference>
<dbReference type="Pfam" id="PF00126">
    <property type="entry name" value="HTH_1"/>
    <property type="match status" value="1"/>
</dbReference>
<dbReference type="InterPro" id="IPR005119">
    <property type="entry name" value="LysR_subst-bd"/>
</dbReference>
<evidence type="ECO:0000256" key="4">
    <source>
        <dbReference type="ARBA" id="ARBA00023163"/>
    </source>
</evidence>
<dbReference type="RefSeq" id="WP_166252950.1">
    <property type="nucleotide sequence ID" value="NZ_JAAMOW010000002.1"/>
</dbReference>
<dbReference type="SUPFAM" id="SSF46785">
    <property type="entry name" value="Winged helix' DNA-binding domain"/>
    <property type="match status" value="1"/>
</dbReference>
<evidence type="ECO:0000256" key="5">
    <source>
        <dbReference type="SAM" id="MobiDB-lite"/>
    </source>
</evidence>
<dbReference type="PANTHER" id="PTHR30537">
    <property type="entry name" value="HTH-TYPE TRANSCRIPTIONAL REGULATOR"/>
    <property type="match status" value="1"/>
</dbReference>